<name>A0ABP1R1G5_9HEXA</name>
<gene>
    <name evidence="2" type="ORF">ODALV1_LOCUS17701</name>
</gene>
<protein>
    <submittedName>
        <fullName evidence="2">Uncharacterized protein</fullName>
    </submittedName>
</protein>
<keyword evidence="3" id="KW-1185">Reference proteome</keyword>
<sequence>MKSLLLIFSTLCLSILILDSYGKTLDNPPPPKVPTAVNQTQPKLNAYQDSSKKNSISAAYPESRVTITVGEDNGFHYTVNGVTNSQERIAVSGEYYNDEYHGDGYVRLFLVAEPRLVYYETRPVGNRLDFRVQNYYYEWFYFEIYTPAPVTGYDLRHGQINSTAILVTGPSRSAVHGRSAVKTTKKP</sequence>
<organism evidence="2 3">
    <name type="scientific">Orchesella dallaii</name>
    <dbReference type="NCBI Taxonomy" id="48710"/>
    <lineage>
        <taxon>Eukaryota</taxon>
        <taxon>Metazoa</taxon>
        <taxon>Ecdysozoa</taxon>
        <taxon>Arthropoda</taxon>
        <taxon>Hexapoda</taxon>
        <taxon>Collembola</taxon>
        <taxon>Entomobryomorpha</taxon>
        <taxon>Entomobryoidea</taxon>
        <taxon>Orchesellidae</taxon>
        <taxon>Orchesellinae</taxon>
        <taxon>Orchesella</taxon>
    </lineage>
</organism>
<dbReference type="EMBL" id="CAXLJM020000054">
    <property type="protein sequence ID" value="CAL8117453.1"/>
    <property type="molecule type" value="Genomic_DNA"/>
</dbReference>
<evidence type="ECO:0000313" key="2">
    <source>
        <dbReference type="EMBL" id="CAL8117453.1"/>
    </source>
</evidence>
<reference evidence="2 3" key="1">
    <citation type="submission" date="2024-08" db="EMBL/GenBank/DDBJ databases">
        <authorList>
            <person name="Cucini C."/>
            <person name="Frati F."/>
        </authorList>
    </citation>
    <scope>NUCLEOTIDE SEQUENCE [LARGE SCALE GENOMIC DNA]</scope>
</reference>
<proteinExistence type="predicted"/>
<evidence type="ECO:0000256" key="1">
    <source>
        <dbReference type="SAM" id="SignalP"/>
    </source>
</evidence>
<feature type="chain" id="PRO_5047244314" evidence="1">
    <location>
        <begin position="23"/>
        <end position="187"/>
    </location>
</feature>
<comment type="caution">
    <text evidence="2">The sequence shown here is derived from an EMBL/GenBank/DDBJ whole genome shotgun (WGS) entry which is preliminary data.</text>
</comment>
<keyword evidence="1" id="KW-0732">Signal</keyword>
<accession>A0ABP1R1G5</accession>
<evidence type="ECO:0000313" key="3">
    <source>
        <dbReference type="Proteomes" id="UP001642540"/>
    </source>
</evidence>
<dbReference type="Proteomes" id="UP001642540">
    <property type="component" value="Unassembled WGS sequence"/>
</dbReference>
<feature type="signal peptide" evidence="1">
    <location>
        <begin position="1"/>
        <end position="22"/>
    </location>
</feature>